<evidence type="ECO:0000256" key="5">
    <source>
        <dbReference type="SAM" id="Phobius"/>
    </source>
</evidence>
<keyword evidence="2 5" id="KW-0812">Transmembrane</keyword>
<feature type="transmembrane region" description="Helical" evidence="5">
    <location>
        <begin position="174"/>
        <end position="194"/>
    </location>
</feature>
<organism evidence="7">
    <name type="scientific">Caldilinea aerophila</name>
    <dbReference type="NCBI Taxonomy" id="133453"/>
    <lineage>
        <taxon>Bacteria</taxon>
        <taxon>Bacillati</taxon>
        <taxon>Chloroflexota</taxon>
        <taxon>Caldilineae</taxon>
        <taxon>Caldilineales</taxon>
        <taxon>Caldilineaceae</taxon>
        <taxon>Caldilinea</taxon>
    </lineage>
</organism>
<dbReference type="InterPro" id="IPR006977">
    <property type="entry name" value="Yip1_dom"/>
</dbReference>
<evidence type="ECO:0000256" key="4">
    <source>
        <dbReference type="ARBA" id="ARBA00023136"/>
    </source>
</evidence>
<feature type="transmembrane region" description="Helical" evidence="5">
    <location>
        <begin position="146"/>
        <end position="167"/>
    </location>
</feature>
<dbReference type="Pfam" id="PF04893">
    <property type="entry name" value="Yip1"/>
    <property type="match status" value="1"/>
</dbReference>
<evidence type="ECO:0000256" key="2">
    <source>
        <dbReference type="ARBA" id="ARBA00022692"/>
    </source>
</evidence>
<name>A0A7C1FQJ8_9CHLR</name>
<protein>
    <recommendedName>
        <fullName evidence="6">Yip1 domain-containing protein</fullName>
    </recommendedName>
</protein>
<accession>A0A7C1FQJ8</accession>
<dbReference type="GO" id="GO:0016020">
    <property type="term" value="C:membrane"/>
    <property type="evidence" value="ECO:0007669"/>
    <property type="project" value="UniProtKB-SubCell"/>
</dbReference>
<proteinExistence type="predicted"/>
<dbReference type="AlphaFoldDB" id="A0A7C1FQJ8"/>
<comment type="caution">
    <text evidence="7">The sequence shown here is derived from an EMBL/GenBank/DDBJ whole genome shotgun (WGS) entry which is preliminary data.</text>
</comment>
<evidence type="ECO:0000259" key="6">
    <source>
        <dbReference type="Pfam" id="PF04893"/>
    </source>
</evidence>
<keyword evidence="3 5" id="KW-1133">Transmembrane helix</keyword>
<reference evidence="7" key="1">
    <citation type="journal article" date="2020" name="mSystems">
        <title>Genome- and Community-Level Interaction Insights into Carbon Utilization and Element Cycling Functions of Hydrothermarchaeota in Hydrothermal Sediment.</title>
        <authorList>
            <person name="Zhou Z."/>
            <person name="Liu Y."/>
            <person name="Xu W."/>
            <person name="Pan J."/>
            <person name="Luo Z.H."/>
            <person name="Li M."/>
        </authorList>
    </citation>
    <scope>NUCLEOTIDE SEQUENCE [LARGE SCALE GENOMIC DNA]</scope>
    <source>
        <strain evidence="7">SpSt-289</strain>
    </source>
</reference>
<feature type="transmembrane region" description="Helical" evidence="5">
    <location>
        <begin position="229"/>
        <end position="254"/>
    </location>
</feature>
<gene>
    <name evidence="7" type="ORF">ENQ20_01220</name>
</gene>
<feature type="domain" description="Yip1" evidence="6">
    <location>
        <begin position="119"/>
        <end position="244"/>
    </location>
</feature>
<evidence type="ECO:0000313" key="7">
    <source>
        <dbReference type="EMBL" id="HDX30095.1"/>
    </source>
</evidence>
<feature type="transmembrane region" description="Helical" evidence="5">
    <location>
        <begin position="58"/>
        <end position="80"/>
    </location>
</feature>
<dbReference type="EMBL" id="DSMG01000012">
    <property type="protein sequence ID" value="HDX30095.1"/>
    <property type="molecule type" value="Genomic_DNA"/>
</dbReference>
<evidence type="ECO:0000256" key="3">
    <source>
        <dbReference type="ARBA" id="ARBA00022989"/>
    </source>
</evidence>
<sequence length="257" mass="27614">MSSQTHVVLPDQIDREDWLRLEHWLPDLQQMWDAAFLRLSDAFDPYERGEITVSMRQGIGMIFVLGLAAGLLPLVGNLWVSLRAGTAAPLAAAALSLAELANAYAGAPALNVASNTASLLAGIEPRMPGFWAALLSSLGLWLNTPLSWLSSWILYGAFVVALARLFGATNRLQTFFAATSFTAVPMVLTGLAPLPLLGPLAVVVAWIWAAIVYYQAVRYVTRLDPVRTLLCMALPPMVAVAAAMVLALFVALVARIG</sequence>
<evidence type="ECO:0000256" key="1">
    <source>
        <dbReference type="ARBA" id="ARBA00004141"/>
    </source>
</evidence>
<keyword evidence="4 5" id="KW-0472">Membrane</keyword>
<comment type="subcellular location">
    <subcellularLocation>
        <location evidence="1">Membrane</location>
        <topology evidence="1">Multi-pass membrane protein</topology>
    </subcellularLocation>
</comment>